<protein>
    <submittedName>
        <fullName evidence="3">Uncharacterized protein</fullName>
    </submittedName>
</protein>
<keyword evidence="1" id="KW-0433">Leucine-rich repeat</keyword>
<proteinExistence type="predicted"/>
<gene>
    <name evidence="3" type="ORF">NQ317_012563</name>
</gene>
<dbReference type="PANTHER" id="PTHR45617">
    <property type="entry name" value="LEUCINE RICH REPEAT FAMILY PROTEIN"/>
    <property type="match status" value="1"/>
</dbReference>
<evidence type="ECO:0000313" key="4">
    <source>
        <dbReference type="Proteomes" id="UP001162164"/>
    </source>
</evidence>
<sequence length="255" mass="29810">MVQVIYRLVKDLYMFVNKEGRCSDCEKIKYAVDTLGNVSYDRDYFEETVMHVEMDVLRVSIEEDIRKLCKGSVKVTGVTLHFIASNRGIEEIDSGVFENQSIKLKLDLHNNSLARIHKGVFKNMPVNELNLSFNKIVTIERGAFENLPRLYILYLNNNYIKEFYPNSLINTPDLLIFNMTFNNMMSLEEKHFLFMTKKEKVGIDLSYNELVQVHPKAFDGIVLYSVDLRHNKLPEEEFFYIKKLRCVCVVSMSVF</sequence>
<dbReference type="SUPFAM" id="SSF52058">
    <property type="entry name" value="L domain-like"/>
    <property type="match status" value="1"/>
</dbReference>
<dbReference type="InterPro" id="IPR001611">
    <property type="entry name" value="Leu-rich_rpt"/>
</dbReference>
<dbReference type="InterPro" id="IPR032675">
    <property type="entry name" value="LRR_dom_sf"/>
</dbReference>
<evidence type="ECO:0000256" key="1">
    <source>
        <dbReference type="ARBA" id="ARBA00022614"/>
    </source>
</evidence>
<dbReference type="EMBL" id="JAPWTJ010000040">
    <property type="protein sequence ID" value="KAJ8984342.1"/>
    <property type="molecule type" value="Genomic_DNA"/>
</dbReference>
<dbReference type="PANTHER" id="PTHR45617:SF171">
    <property type="entry name" value="LEUCINE-RICH REPEAT-CONTAINING PROTEIN 15"/>
    <property type="match status" value="1"/>
</dbReference>
<name>A0ABQ9K2M1_9CUCU</name>
<evidence type="ECO:0000313" key="3">
    <source>
        <dbReference type="EMBL" id="KAJ8984342.1"/>
    </source>
</evidence>
<organism evidence="3 4">
    <name type="scientific">Molorchus minor</name>
    <dbReference type="NCBI Taxonomy" id="1323400"/>
    <lineage>
        <taxon>Eukaryota</taxon>
        <taxon>Metazoa</taxon>
        <taxon>Ecdysozoa</taxon>
        <taxon>Arthropoda</taxon>
        <taxon>Hexapoda</taxon>
        <taxon>Insecta</taxon>
        <taxon>Pterygota</taxon>
        <taxon>Neoptera</taxon>
        <taxon>Endopterygota</taxon>
        <taxon>Coleoptera</taxon>
        <taxon>Polyphaga</taxon>
        <taxon>Cucujiformia</taxon>
        <taxon>Chrysomeloidea</taxon>
        <taxon>Cerambycidae</taxon>
        <taxon>Lamiinae</taxon>
        <taxon>Monochamini</taxon>
        <taxon>Molorchus</taxon>
    </lineage>
</organism>
<keyword evidence="2" id="KW-0677">Repeat</keyword>
<comment type="caution">
    <text evidence="3">The sequence shown here is derived from an EMBL/GenBank/DDBJ whole genome shotgun (WGS) entry which is preliminary data.</text>
</comment>
<dbReference type="Gene3D" id="3.80.10.10">
    <property type="entry name" value="Ribonuclease Inhibitor"/>
    <property type="match status" value="1"/>
</dbReference>
<reference evidence="3" key="1">
    <citation type="journal article" date="2023" name="Insect Mol. Biol.">
        <title>Genome sequencing provides insights into the evolution of gene families encoding plant cell wall-degrading enzymes in longhorned beetles.</title>
        <authorList>
            <person name="Shin N.R."/>
            <person name="Okamura Y."/>
            <person name="Kirsch R."/>
            <person name="Pauchet Y."/>
        </authorList>
    </citation>
    <scope>NUCLEOTIDE SEQUENCE</scope>
    <source>
        <strain evidence="3">MMC_N1</strain>
    </source>
</reference>
<keyword evidence="4" id="KW-1185">Reference proteome</keyword>
<accession>A0ABQ9K2M1</accession>
<dbReference type="Pfam" id="PF13855">
    <property type="entry name" value="LRR_8"/>
    <property type="match status" value="1"/>
</dbReference>
<dbReference type="Proteomes" id="UP001162164">
    <property type="component" value="Unassembled WGS sequence"/>
</dbReference>
<evidence type="ECO:0000256" key="2">
    <source>
        <dbReference type="ARBA" id="ARBA00022737"/>
    </source>
</evidence>